<dbReference type="GO" id="GO:0016818">
    <property type="term" value="F:hydrolase activity, acting on acid anhydrides, in phosphorus-containing anhydrides"/>
    <property type="evidence" value="ECO:0007669"/>
    <property type="project" value="InterPro"/>
</dbReference>
<dbReference type="Pfam" id="PF13307">
    <property type="entry name" value="Helicase_C_2"/>
    <property type="match status" value="1"/>
</dbReference>
<dbReference type="PANTHER" id="PTHR11472">
    <property type="entry name" value="DNA REPAIR DEAD HELICASE RAD3/XP-D SUBFAMILY MEMBER"/>
    <property type="match status" value="1"/>
</dbReference>
<dbReference type="GO" id="GO:0090657">
    <property type="term" value="P:telomeric loop disassembly"/>
    <property type="evidence" value="ECO:0007669"/>
    <property type="project" value="TreeGrafter"/>
</dbReference>
<dbReference type="GO" id="GO:1904430">
    <property type="term" value="P:negative regulation of t-circle formation"/>
    <property type="evidence" value="ECO:0007669"/>
    <property type="project" value="TreeGrafter"/>
</dbReference>
<accession>A0A3S5BWA8</accession>
<dbReference type="SMART" id="SM00491">
    <property type="entry name" value="HELICc2"/>
    <property type="match status" value="1"/>
</dbReference>
<dbReference type="EMBL" id="CAAALY010278618">
    <property type="protein sequence ID" value="VEL43070.1"/>
    <property type="molecule type" value="Genomic_DNA"/>
</dbReference>
<organism evidence="2 3">
    <name type="scientific">Protopolystoma xenopodis</name>
    <dbReference type="NCBI Taxonomy" id="117903"/>
    <lineage>
        <taxon>Eukaryota</taxon>
        <taxon>Metazoa</taxon>
        <taxon>Spiralia</taxon>
        <taxon>Lophotrochozoa</taxon>
        <taxon>Platyhelminthes</taxon>
        <taxon>Monogenea</taxon>
        <taxon>Polyopisthocotylea</taxon>
        <taxon>Polystomatidea</taxon>
        <taxon>Polystomatidae</taxon>
        <taxon>Protopolystoma</taxon>
    </lineage>
</organism>
<gene>
    <name evidence="2" type="ORF">PXEA_LOCUS36510</name>
</gene>
<dbReference type="Gene3D" id="3.40.50.300">
    <property type="entry name" value="P-loop containing nucleotide triphosphate hydrolases"/>
    <property type="match status" value="1"/>
</dbReference>
<dbReference type="Proteomes" id="UP000784294">
    <property type="component" value="Unassembled WGS sequence"/>
</dbReference>
<dbReference type="OrthoDB" id="19182at2759"/>
<dbReference type="GO" id="GO:0010569">
    <property type="term" value="P:regulation of double-strand break repair via homologous recombination"/>
    <property type="evidence" value="ECO:0007669"/>
    <property type="project" value="TreeGrafter"/>
</dbReference>
<name>A0A3S5BWA8_9PLAT</name>
<dbReference type="GO" id="GO:0003676">
    <property type="term" value="F:nucleic acid binding"/>
    <property type="evidence" value="ECO:0007669"/>
    <property type="project" value="InterPro"/>
</dbReference>
<dbReference type="PANTHER" id="PTHR11472:SF34">
    <property type="entry name" value="REGULATOR OF TELOMERE ELONGATION HELICASE 1"/>
    <property type="match status" value="1"/>
</dbReference>
<dbReference type="InterPro" id="IPR006555">
    <property type="entry name" value="ATP-dep_Helicase_C"/>
</dbReference>
<dbReference type="AlphaFoldDB" id="A0A3S5BWA8"/>
<proteinExistence type="predicted"/>
<dbReference type="GO" id="GO:0045910">
    <property type="term" value="P:negative regulation of DNA recombination"/>
    <property type="evidence" value="ECO:0007669"/>
    <property type="project" value="TreeGrafter"/>
</dbReference>
<protein>
    <recommendedName>
        <fullName evidence="1">ATP-dependent helicase C-terminal domain-containing protein</fullName>
    </recommendedName>
</protein>
<evidence type="ECO:0000313" key="2">
    <source>
        <dbReference type="EMBL" id="VEL43070.1"/>
    </source>
</evidence>
<evidence type="ECO:0000259" key="1">
    <source>
        <dbReference type="SMART" id="SM00491"/>
    </source>
</evidence>
<evidence type="ECO:0000313" key="3">
    <source>
        <dbReference type="Proteomes" id="UP000784294"/>
    </source>
</evidence>
<feature type="domain" description="ATP-dependent helicase C-terminal" evidence="1">
    <location>
        <begin position="1"/>
        <end position="116"/>
    </location>
</feature>
<comment type="caution">
    <text evidence="2">The sequence shown here is derived from an EMBL/GenBank/DDBJ whole genome shotgun (WGS) entry which is preliminary data.</text>
</comment>
<dbReference type="GO" id="GO:0070182">
    <property type="term" value="F:DNA polymerase binding"/>
    <property type="evidence" value="ECO:0007669"/>
    <property type="project" value="TreeGrafter"/>
</dbReference>
<dbReference type="GO" id="GO:0005634">
    <property type="term" value="C:nucleus"/>
    <property type="evidence" value="ECO:0007669"/>
    <property type="project" value="TreeGrafter"/>
</dbReference>
<sequence>MADYHAVAISPALQHSGGAALFAVMRGRASEGLDLADHAGRGVAVIGLPYPPFQEPRVRLKMAYLDEQRATPGQNHINTGRQWYKSQAWRTVNQAVGRCANLLKTFVCIFGSRVIYVVLSTFGACSKY</sequence>
<dbReference type="InterPro" id="IPR027417">
    <property type="entry name" value="P-loop_NTPase"/>
</dbReference>
<keyword evidence="3" id="KW-1185">Reference proteome</keyword>
<dbReference type="GO" id="GO:0005524">
    <property type="term" value="F:ATP binding"/>
    <property type="evidence" value="ECO:0007669"/>
    <property type="project" value="InterPro"/>
</dbReference>
<reference evidence="2" key="1">
    <citation type="submission" date="2018-11" db="EMBL/GenBank/DDBJ databases">
        <authorList>
            <consortium name="Pathogen Informatics"/>
        </authorList>
    </citation>
    <scope>NUCLEOTIDE SEQUENCE</scope>
</reference>
<dbReference type="InterPro" id="IPR045028">
    <property type="entry name" value="DinG/Rad3-like"/>
</dbReference>
<dbReference type="GO" id="GO:0003678">
    <property type="term" value="F:DNA helicase activity"/>
    <property type="evidence" value="ECO:0007669"/>
    <property type="project" value="TreeGrafter"/>
</dbReference>